<evidence type="ECO:0000256" key="1">
    <source>
        <dbReference type="SAM" id="MobiDB-lite"/>
    </source>
</evidence>
<gene>
    <name evidence="2" type="ORF">FIBSPDRAFT_957438</name>
</gene>
<organism evidence="2 3">
    <name type="scientific">Athelia psychrophila</name>
    <dbReference type="NCBI Taxonomy" id="1759441"/>
    <lineage>
        <taxon>Eukaryota</taxon>
        <taxon>Fungi</taxon>
        <taxon>Dikarya</taxon>
        <taxon>Basidiomycota</taxon>
        <taxon>Agaricomycotina</taxon>
        <taxon>Agaricomycetes</taxon>
        <taxon>Agaricomycetidae</taxon>
        <taxon>Atheliales</taxon>
        <taxon>Atheliaceae</taxon>
        <taxon>Athelia</taxon>
    </lineage>
</organism>
<accession>A0A166FS58</accession>
<feature type="region of interest" description="Disordered" evidence="1">
    <location>
        <begin position="1"/>
        <end position="33"/>
    </location>
</feature>
<evidence type="ECO:0000313" key="3">
    <source>
        <dbReference type="Proteomes" id="UP000076532"/>
    </source>
</evidence>
<feature type="compositionally biased region" description="Pro residues" evidence="1">
    <location>
        <begin position="20"/>
        <end position="29"/>
    </location>
</feature>
<dbReference type="AlphaFoldDB" id="A0A166FS58"/>
<keyword evidence="3" id="KW-1185">Reference proteome</keyword>
<evidence type="ECO:0000313" key="2">
    <source>
        <dbReference type="EMBL" id="KZP17102.1"/>
    </source>
</evidence>
<name>A0A166FS58_9AGAM</name>
<protein>
    <submittedName>
        <fullName evidence="2">Uncharacterized protein</fullName>
    </submittedName>
</protein>
<proteinExistence type="predicted"/>
<dbReference type="EMBL" id="KV417586">
    <property type="protein sequence ID" value="KZP17102.1"/>
    <property type="molecule type" value="Genomic_DNA"/>
</dbReference>
<sequence length="106" mass="12051">MSESQQHRQGAARVLHGQQAPPPKGPLPPIRATLLNLQERQPPPRLLRGPRDPPRLQLLLLRRPHKPKPPPVPTLNVKATTNTLPDALFDRICRPKLKRNERKPYA</sequence>
<reference evidence="2 3" key="1">
    <citation type="journal article" date="2016" name="Mol. Biol. Evol.">
        <title>Comparative Genomics of Early-Diverging Mushroom-Forming Fungi Provides Insights into the Origins of Lignocellulose Decay Capabilities.</title>
        <authorList>
            <person name="Nagy L.G."/>
            <person name="Riley R."/>
            <person name="Tritt A."/>
            <person name="Adam C."/>
            <person name="Daum C."/>
            <person name="Floudas D."/>
            <person name="Sun H."/>
            <person name="Yadav J.S."/>
            <person name="Pangilinan J."/>
            <person name="Larsson K.H."/>
            <person name="Matsuura K."/>
            <person name="Barry K."/>
            <person name="Labutti K."/>
            <person name="Kuo R."/>
            <person name="Ohm R.A."/>
            <person name="Bhattacharya S.S."/>
            <person name="Shirouzu T."/>
            <person name="Yoshinaga Y."/>
            <person name="Martin F.M."/>
            <person name="Grigoriev I.V."/>
            <person name="Hibbett D.S."/>
        </authorList>
    </citation>
    <scope>NUCLEOTIDE SEQUENCE [LARGE SCALE GENOMIC DNA]</scope>
    <source>
        <strain evidence="2 3">CBS 109695</strain>
    </source>
</reference>
<dbReference type="Proteomes" id="UP000076532">
    <property type="component" value="Unassembled WGS sequence"/>
</dbReference>